<dbReference type="InterPro" id="IPR036043">
    <property type="entry name" value="Phosphoglycerate_kinase_sf"/>
</dbReference>
<keyword evidence="7 10" id="KW-0418">Kinase</keyword>
<keyword evidence="13" id="KW-1185">Reference proteome</keyword>
<evidence type="ECO:0000313" key="12">
    <source>
        <dbReference type="EMBL" id="GKT33268.1"/>
    </source>
</evidence>
<comment type="caution">
    <text evidence="12">The sequence shown here is derived from an EMBL/GenBank/DDBJ whole genome shotgun (WGS) entry which is preliminary data.</text>
</comment>
<dbReference type="PANTHER" id="PTHR11406">
    <property type="entry name" value="PHOSPHOGLYCERATE KINASE"/>
    <property type="match status" value="1"/>
</dbReference>
<comment type="cofactor">
    <cofactor evidence="2">
        <name>Mg(2+)</name>
        <dbReference type="ChEBI" id="CHEBI:18420"/>
    </cofactor>
</comment>
<dbReference type="Proteomes" id="UP001057375">
    <property type="component" value="Unassembled WGS sequence"/>
</dbReference>
<comment type="similarity">
    <text evidence="3 10">Belongs to the phosphoglycerate kinase family.</text>
</comment>
<proteinExistence type="inferred from homology"/>
<evidence type="ECO:0000313" key="13">
    <source>
        <dbReference type="Proteomes" id="UP001057375"/>
    </source>
</evidence>
<protein>
    <recommendedName>
        <fullName evidence="4 10">Phosphoglycerate kinase</fullName>
        <ecNumber evidence="4 10">2.7.2.3</ecNumber>
    </recommendedName>
</protein>
<dbReference type="Pfam" id="PF00162">
    <property type="entry name" value="PGK"/>
    <property type="match status" value="1"/>
</dbReference>
<comment type="pathway">
    <text evidence="10">Carbohydrate degradation; glycolysis; pyruvate from D-glyceraldehyde 3-phosphate: step 2/5.</text>
</comment>
<evidence type="ECO:0000256" key="8">
    <source>
        <dbReference type="ARBA" id="ARBA00022840"/>
    </source>
</evidence>
<dbReference type="InterPro" id="IPR015824">
    <property type="entry name" value="Phosphoglycerate_kinase_N"/>
</dbReference>
<comment type="catalytic activity">
    <reaction evidence="1 10">
        <text>(2R)-3-phosphoglycerate + ATP = (2R)-3-phospho-glyceroyl phosphate + ADP</text>
        <dbReference type="Rhea" id="RHEA:14801"/>
        <dbReference type="ChEBI" id="CHEBI:30616"/>
        <dbReference type="ChEBI" id="CHEBI:57604"/>
        <dbReference type="ChEBI" id="CHEBI:58272"/>
        <dbReference type="ChEBI" id="CHEBI:456216"/>
        <dbReference type="EC" id="2.7.2.3"/>
    </reaction>
</comment>
<reference evidence="12" key="1">
    <citation type="submission" date="2022-03" db="EMBL/GenBank/DDBJ databases">
        <title>Draft genome sequence of Aduncisulcus paluster, a free-living microaerophilic Fornicata.</title>
        <authorList>
            <person name="Yuyama I."/>
            <person name="Kume K."/>
            <person name="Tamura T."/>
            <person name="Inagaki Y."/>
            <person name="Hashimoto T."/>
        </authorList>
    </citation>
    <scope>NUCLEOTIDE SEQUENCE</scope>
    <source>
        <strain evidence="12">NY0171</strain>
    </source>
</reference>
<feature type="non-terminal residue" evidence="12">
    <location>
        <position position="137"/>
    </location>
</feature>
<evidence type="ECO:0000256" key="3">
    <source>
        <dbReference type="ARBA" id="ARBA00008982"/>
    </source>
</evidence>
<dbReference type="InterPro" id="IPR001576">
    <property type="entry name" value="Phosphoglycerate_kinase"/>
</dbReference>
<dbReference type="SUPFAM" id="SSF53748">
    <property type="entry name" value="Phosphoglycerate kinase"/>
    <property type="match status" value="1"/>
</dbReference>
<dbReference type="PANTHER" id="PTHR11406:SF23">
    <property type="entry name" value="PHOSPHOGLYCERATE KINASE 1, CHLOROPLASTIC-RELATED"/>
    <property type="match status" value="1"/>
</dbReference>
<dbReference type="PRINTS" id="PR00477">
    <property type="entry name" value="PHGLYCKINASE"/>
</dbReference>
<dbReference type="EMBL" id="BQXS01002843">
    <property type="protein sequence ID" value="GKT33268.1"/>
    <property type="molecule type" value="Genomic_DNA"/>
</dbReference>
<evidence type="ECO:0000256" key="7">
    <source>
        <dbReference type="ARBA" id="ARBA00022777"/>
    </source>
</evidence>
<gene>
    <name evidence="12" type="ORF">ADUPG1_002437</name>
</gene>
<accession>A0ABQ5KP18</accession>
<keyword evidence="9" id="KW-0460">Magnesium</keyword>
<keyword evidence="8" id="KW-0067">ATP-binding</keyword>
<evidence type="ECO:0000256" key="2">
    <source>
        <dbReference type="ARBA" id="ARBA00001946"/>
    </source>
</evidence>
<dbReference type="GO" id="GO:0016301">
    <property type="term" value="F:kinase activity"/>
    <property type="evidence" value="ECO:0007669"/>
    <property type="project" value="UniProtKB-KW"/>
</dbReference>
<dbReference type="Gene3D" id="3.40.50.1260">
    <property type="entry name" value="Phosphoglycerate kinase, N-terminal domain"/>
    <property type="match status" value="2"/>
</dbReference>
<evidence type="ECO:0000256" key="5">
    <source>
        <dbReference type="ARBA" id="ARBA00022679"/>
    </source>
</evidence>
<evidence type="ECO:0000256" key="6">
    <source>
        <dbReference type="ARBA" id="ARBA00022741"/>
    </source>
</evidence>
<evidence type="ECO:0000256" key="9">
    <source>
        <dbReference type="ARBA" id="ARBA00022842"/>
    </source>
</evidence>
<sequence>LMRVDFNVPLDGETITDDNRIKAAVPTFKYALEKGASVIVMAHLGKPKGKRVDSLSLAPAAKRLGEYLGMEVMMLENLRFHAEEQAKTPEERGDFGKQLAALADIYVNDAFGVAHRANASVVDVPYAAKECCAGFLL</sequence>
<keyword evidence="5 10" id="KW-0808">Transferase</keyword>
<evidence type="ECO:0000256" key="11">
    <source>
        <dbReference type="RuleBase" id="RU000696"/>
    </source>
</evidence>
<feature type="non-terminal residue" evidence="12">
    <location>
        <position position="1"/>
    </location>
</feature>
<comment type="subunit">
    <text evidence="11">Monomer.</text>
</comment>
<evidence type="ECO:0000256" key="10">
    <source>
        <dbReference type="RuleBase" id="RU000532"/>
    </source>
</evidence>
<name>A0ABQ5KP18_9EUKA</name>
<keyword evidence="6" id="KW-0547">Nucleotide-binding</keyword>
<dbReference type="EC" id="2.7.2.3" evidence="4 10"/>
<evidence type="ECO:0000256" key="4">
    <source>
        <dbReference type="ARBA" id="ARBA00013061"/>
    </source>
</evidence>
<organism evidence="12 13">
    <name type="scientific">Aduncisulcus paluster</name>
    <dbReference type="NCBI Taxonomy" id="2918883"/>
    <lineage>
        <taxon>Eukaryota</taxon>
        <taxon>Metamonada</taxon>
        <taxon>Carpediemonas-like organisms</taxon>
        <taxon>Aduncisulcus</taxon>
    </lineage>
</organism>
<evidence type="ECO:0000256" key="1">
    <source>
        <dbReference type="ARBA" id="ARBA00000642"/>
    </source>
</evidence>